<dbReference type="GO" id="GO:0004519">
    <property type="term" value="F:endonuclease activity"/>
    <property type="evidence" value="ECO:0007669"/>
    <property type="project" value="UniProtKB-KW"/>
</dbReference>
<dbReference type="InterPro" id="IPR002711">
    <property type="entry name" value="HNH"/>
</dbReference>
<reference evidence="3 4" key="1">
    <citation type="submission" date="2021-01" db="EMBL/GenBank/DDBJ databases">
        <title>Whole genome shotgun sequence of Actinoplanes humidus NBRC 14915.</title>
        <authorList>
            <person name="Komaki H."/>
            <person name="Tamura T."/>
        </authorList>
    </citation>
    <scope>NUCLEOTIDE SEQUENCE [LARGE SCALE GENOMIC DNA]</scope>
    <source>
        <strain evidence="3 4">NBRC 14915</strain>
    </source>
</reference>
<comment type="similarity">
    <text evidence="1">Belongs to the Rv1128c/1148c/1588c/1702c/1945/3466 family.</text>
</comment>
<evidence type="ECO:0000313" key="3">
    <source>
        <dbReference type="EMBL" id="GIE23751.1"/>
    </source>
</evidence>
<dbReference type="InterPro" id="IPR003870">
    <property type="entry name" value="DUF222"/>
</dbReference>
<dbReference type="Proteomes" id="UP000603200">
    <property type="component" value="Unassembled WGS sequence"/>
</dbReference>
<keyword evidence="4" id="KW-1185">Reference proteome</keyword>
<dbReference type="SMART" id="SM00507">
    <property type="entry name" value="HNHc"/>
    <property type="match status" value="1"/>
</dbReference>
<keyword evidence="3" id="KW-0378">Hydrolase</keyword>
<sequence>MALVLAEVQQLGVAAAGVAVAPLWQLSDTELTESLRAARWLEQVARFVQARLARQGDARGLPAAQGYRSTVEWLRAVLVLDRGPARELAADAVVLDHPAVAQAVLDGDADLRQAVVIAQTVDAIPADLAGAGGCGVSGAGQIVQDAETTLIGMTGRLPVNQLRRAGERILTYVAPQVADRAERALLARQEARADRKRGLTLSVPIDGLVYLSGVLGVEDAATVQAALHPLCRPVIGDKRSSAQRRVDALLEVCRLALRSGELPADGGEPPQLSVTVAYDPLTQALGIGTTDTGMRVSADVVRRLACDARILPVVLDGKGQVLNVGRRRRRATGSLRRALHVRDGGCAFPDCELPSRWTDAHHIRPWTAGGRTDLANLVLLCRRHHSIVHDPATGWKIRIGPDRHPCFIPPPTIDPTQRPRRNLYHLRQ</sequence>
<name>A0ABQ3ZYQ9_9ACTN</name>
<evidence type="ECO:0000313" key="4">
    <source>
        <dbReference type="Proteomes" id="UP000603200"/>
    </source>
</evidence>
<comment type="caution">
    <text evidence="3">The sequence shown here is derived from an EMBL/GenBank/DDBJ whole genome shotgun (WGS) entry which is preliminary data.</text>
</comment>
<dbReference type="Pfam" id="PF01844">
    <property type="entry name" value="HNH"/>
    <property type="match status" value="1"/>
</dbReference>
<keyword evidence="3" id="KW-0255">Endonuclease</keyword>
<dbReference type="RefSeq" id="WP_203840843.1">
    <property type="nucleotide sequence ID" value="NZ_BAAATV010000021.1"/>
</dbReference>
<protein>
    <submittedName>
        <fullName evidence="3">HNH endonuclease</fullName>
    </submittedName>
</protein>
<feature type="domain" description="HNH nuclease" evidence="2">
    <location>
        <begin position="334"/>
        <end position="386"/>
    </location>
</feature>
<evidence type="ECO:0000256" key="1">
    <source>
        <dbReference type="ARBA" id="ARBA00023450"/>
    </source>
</evidence>
<evidence type="ECO:0000259" key="2">
    <source>
        <dbReference type="SMART" id="SM00507"/>
    </source>
</evidence>
<proteinExistence type="inferred from homology"/>
<dbReference type="EMBL" id="BOMN01000097">
    <property type="protein sequence ID" value="GIE23751.1"/>
    <property type="molecule type" value="Genomic_DNA"/>
</dbReference>
<dbReference type="CDD" id="cd00085">
    <property type="entry name" value="HNHc"/>
    <property type="match status" value="1"/>
</dbReference>
<dbReference type="Pfam" id="PF02720">
    <property type="entry name" value="DUF222"/>
    <property type="match status" value="1"/>
</dbReference>
<keyword evidence="3" id="KW-0540">Nuclease</keyword>
<accession>A0ABQ3ZYQ9</accession>
<dbReference type="Gene3D" id="1.10.30.50">
    <property type="match status" value="1"/>
</dbReference>
<dbReference type="InterPro" id="IPR003615">
    <property type="entry name" value="HNH_nuc"/>
</dbReference>
<gene>
    <name evidence="3" type="ORF">Ahu01nite_068530</name>
</gene>
<organism evidence="3 4">
    <name type="scientific">Winogradskya humida</name>
    <dbReference type="NCBI Taxonomy" id="113566"/>
    <lineage>
        <taxon>Bacteria</taxon>
        <taxon>Bacillati</taxon>
        <taxon>Actinomycetota</taxon>
        <taxon>Actinomycetes</taxon>
        <taxon>Micromonosporales</taxon>
        <taxon>Micromonosporaceae</taxon>
        <taxon>Winogradskya</taxon>
    </lineage>
</organism>